<gene>
    <name evidence="1" type="ORF">F383_35777</name>
</gene>
<evidence type="ECO:0000313" key="2">
    <source>
        <dbReference type="Proteomes" id="UP000032142"/>
    </source>
</evidence>
<proteinExistence type="predicted"/>
<protein>
    <submittedName>
        <fullName evidence="1">Uncharacterized protein</fullName>
    </submittedName>
</protein>
<organism evidence="1 2">
    <name type="scientific">Gossypium arboreum</name>
    <name type="common">Tree cotton</name>
    <name type="synonym">Gossypium nanking</name>
    <dbReference type="NCBI Taxonomy" id="29729"/>
    <lineage>
        <taxon>Eukaryota</taxon>
        <taxon>Viridiplantae</taxon>
        <taxon>Streptophyta</taxon>
        <taxon>Embryophyta</taxon>
        <taxon>Tracheophyta</taxon>
        <taxon>Spermatophyta</taxon>
        <taxon>Magnoliopsida</taxon>
        <taxon>eudicotyledons</taxon>
        <taxon>Gunneridae</taxon>
        <taxon>Pentapetalae</taxon>
        <taxon>rosids</taxon>
        <taxon>malvids</taxon>
        <taxon>Malvales</taxon>
        <taxon>Malvaceae</taxon>
        <taxon>Malvoideae</taxon>
        <taxon>Gossypium</taxon>
    </lineage>
</organism>
<keyword evidence="2" id="KW-1185">Reference proteome</keyword>
<accession>A0A0B0PZH7</accession>
<dbReference type="AlphaFoldDB" id="A0A0B0PZH7"/>
<name>A0A0B0PZH7_GOSAR</name>
<dbReference type="EMBL" id="KN446803">
    <property type="protein sequence ID" value="KHG28866.1"/>
    <property type="molecule type" value="Genomic_DNA"/>
</dbReference>
<evidence type="ECO:0000313" key="1">
    <source>
        <dbReference type="EMBL" id="KHG28866.1"/>
    </source>
</evidence>
<sequence>MFGTWHLVRFGKIRISCKTMPRHGIDKFYKVSKSCKTMSRHGIDELL</sequence>
<dbReference type="Proteomes" id="UP000032142">
    <property type="component" value="Unassembled WGS sequence"/>
</dbReference>
<reference evidence="2" key="1">
    <citation type="submission" date="2014-09" db="EMBL/GenBank/DDBJ databases">
        <authorList>
            <person name="Mudge J."/>
            <person name="Ramaraj T."/>
            <person name="Lindquist I.E."/>
            <person name="Bharti A.K."/>
            <person name="Sundararajan A."/>
            <person name="Cameron C.T."/>
            <person name="Woodward J.E."/>
            <person name="May G.D."/>
            <person name="Brubaker C."/>
            <person name="Broadhvest J."/>
            <person name="Wilkins T.A."/>
        </authorList>
    </citation>
    <scope>NUCLEOTIDE SEQUENCE</scope>
    <source>
        <strain evidence="2">cv. AKA8401</strain>
    </source>
</reference>